<dbReference type="Gene3D" id="1.10.3730.10">
    <property type="entry name" value="ProC C-terminal domain-like"/>
    <property type="match status" value="1"/>
</dbReference>
<dbReference type="PIRSF" id="PIRSF000193">
    <property type="entry name" value="Pyrrol-5-carb_rd"/>
    <property type="match status" value="1"/>
</dbReference>
<dbReference type="SUPFAM" id="SSF51735">
    <property type="entry name" value="NAD(P)-binding Rossmann-fold domains"/>
    <property type="match status" value="1"/>
</dbReference>
<keyword evidence="4 5" id="KW-0560">Oxidoreductase</keyword>
<dbReference type="PANTHER" id="PTHR11645:SF0">
    <property type="entry name" value="PYRROLINE-5-CARBOXYLATE REDUCTASE 3"/>
    <property type="match status" value="1"/>
</dbReference>
<evidence type="ECO:0000256" key="6">
    <source>
        <dbReference type="NCBIfam" id="TIGR00112"/>
    </source>
</evidence>
<evidence type="ECO:0000256" key="4">
    <source>
        <dbReference type="ARBA" id="ARBA00023002"/>
    </source>
</evidence>
<evidence type="ECO:0000256" key="1">
    <source>
        <dbReference type="ARBA" id="ARBA00005525"/>
    </source>
</evidence>
<dbReference type="SUPFAM" id="SSF48179">
    <property type="entry name" value="6-phosphogluconate dehydrogenase C-terminal domain-like"/>
    <property type="match status" value="1"/>
</dbReference>
<dbReference type="RefSeq" id="WP_269311721.1">
    <property type="nucleotide sequence ID" value="NZ_CP114052.1"/>
</dbReference>
<dbReference type="PROSITE" id="PS00521">
    <property type="entry name" value="P5CR"/>
    <property type="match status" value="1"/>
</dbReference>
<evidence type="ECO:0000259" key="8">
    <source>
        <dbReference type="Pfam" id="PF03807"/>
    </source>
</evidence>
<dbReference type="InterPro" id="IPR008927">
    <property type="entry name" value="6-PGluconate_DH-like_C_sf"/>
</dbReference>
<comment type="catalytic activity">
    <reaction evidence="5">
        <text>L-proline + NAD(+) = (S)-1-pyrroline-5-carboxylate + NADH + 2 H(+)</text>
        <dbReference type="Rhea" id="RHEA:14105"/>
        <dbReference type="ChEBI" id="CHEBI:15378"/>
        <dbReference type="ChEBI" id="CHEBI:17388"/>
        <dbReference type="ChEBI" id="CHEBI:57540"/>
        <dbReference type="ChEBI" id="CHEBI:57945"/>
        <dbReference type="ChEBI" id="CHEBI:60039"/>
        <dbReference type="EC" id="1.5.1.2"/>
    </reaction>
</comment>
<dbReference type="Pfam" id="PF03807">
    <property type="entry name" value="F420_oxidored"/>
    <property type="match status" value="1"/>
</dbReference>
<dbReference type="InterPro" id="IPR028939">
    <property type="entry name" value="P5C_Rdtase_cat_N"/>
</dbReference>
<dbReference type="Pfam" id="PF14748">
    <property type="entry name" value="P5CR_dimer"/>
    <property type="match status" value="1"/>
</dbReference>
<dbReference type="EC" id="1.5.1.2" evidence="5 6"/>
<reference evidence="10" key="1">
    <citation type="submission" date="2022-12" db="EMBL/GenBank/DDBJ databases">
        <title>Peptostreptococcus.</title>
        <authorList>
            <person name="Lee S.H."/>
        </authorList>
    </citation>
    <scope>NUCLEOTIDE SEQUENCE</scope>
    <source>
        <strain evidence="10">CBA3647</strain>
    </source>
</reference>
<name>A0ABY7JNS2_9FIRM</name>
<feature type="domain" description="Pyrroline-5-carboxylate reductase catalytic N-terminal" evidence="8">
    <location>
        <begin position="3"/>
        <end position="98"/>
    </location>
</feature>
<dbReference type="Proteomes" id="UP001164187">
    <property type="component" value="Chromosome"/>
</dbReference>
<evidence type="ECO:0000256" key="7">
    <source>
        <dbReference type="RuleBase" id="RU003903"/>
    </source>
</evidence>
<evidence type="ECO:0000313" key="10">
    <source>
        <dbReference type="EMBL" id="WAW15028.1"/>
    </source>
</evidence>
<dbReference type="EMBL" id="CP114052">
    <property type="protein sequence ID" value="WAW15028.1"/>
    <property type="molecule type" value="Genomic_DNA"/>
</dbReference>
<comment type="pathway">
    <text evidence="5 7">Amino-acid biosynthesis; L-proline biosynthesis; L-proline from L-glutamate 5-semialdehyde: step 1/1.</text>
</comment>
<dbReference type="InterPro" id="IPR036291">
    <property type="entry name" value="NAD(P)-bd_dom_sf"/>
</dbReference>
<comment type="subcellular location">
    <subcellularLocation>
        <location evidence="5">Cytoplasm</location>
    </subcellularLocation>
</comment>
<evidence type="ECO:0000259" key="9">
    <source>
        <dbReference type="Pfam" id="PF14748"/>
    </source>
</evidence>
<protein>
    <recommendedName>
        <fullName evidence="5 6">Pyrroline-5-carboxylate reductase</fullName>
        <shortName evidence="5">P5C reductase</shortName>
        <shortName evidence="5">P5CR</shortName>
        <ecNumber evidence="5 6">1.5.1.2</ecNumber>
    </recommendedName>
    <alternativeName>
        <fullName evidence="5">PCA reductase</fullName>
    </alternativeName>
</protein>
<comment type="catalytic activity">
    <reaction evidence="5 7">
        <text>L-proline + NADP(+) = (S)-1-pyrroline-5-carboxylate + NADPH + 2 H(+)</text>
        <dbReference type="Rhea" id="RHEA:14109"/>
        <dbReference type="ChEBI" id="CHEBI:15378"/>
        <dbReference type="ChEBI" id="CHEBI:17388"/>
        <dbReference type="ChEBI" id="CHEBI:57783"/>
        <dbReference type="ChEBI" id="CHEBI:58349"/>
        <dbReference type="ChEBI" id="CHEBI:60039"/>
        <dbReference type="EC" id="1.5.1.2"/>
    </reaction>
</comment>
<keyword evidence="5 7" id="KW-0028">Amino-acid biosynthesis</keyword>
<comment type="similarity">
    <text evidence="1 5 7">Belongs to the pyrroline-5-carboxylate reductase family.</text>
</comment>
<accession>A0ABY7JNS2</accession>
<feature type="domain" description="Pyrroline-5-carboxylate reductase dimerisation" evidence="9">
    <location>
        <begin position="161"/>
        <end position="265"/>
    </location>
</feature>
<organism evidence="10 11">
    <name type="scientific">Peptostreptococcus equinus</name>
    <dbReference type="NCBI Taxonomy" id="3003601"/>
    <lineage>
        <taxon>Bacteria</taxon>
        <taxon>Bacillati</taxon>
        <taxon>Bacillota</taxon>
        <taxon>Clostridia</taxon>
        <taxon>Peptostreptococcales</taxon>
        <taxon>Peptostreptococcaceae</taxon>
        <taxon>Peptostreptococcus</taxon>
    </lineage>
</organism>
<evidence type="ECO:0000256" key="3">
    <source>
        <dbReference type="ARBA" id="ARBA00022857"/>
    </source>
</evidence>
<dbReference type="Gene3D" id="3.40.50.720">
    <property type="entry name" value="NAD(P)-binding Rossmann-like Domain"/>
    <property type="match status" value="1"/>
</dbReference>
<dbReference type="HAMAP" id="MF_01925">
    <property type="entry name" value="P5C_reductase"/>
    <property type="match status" value="1"/>
</dbReference>
<evidence type="ECO:0000256" key="2">
    <source>
        <dbReference type="ARBA" id="ARBA00022650"/>
    </source>
</evidence>
<dbReference type="InterPro" id="IPR029036">
    <property type="entry name" value="P5CR_dimer"/>
</dbReference>
<dbReference type="NCBIfam" id="TIGR00112">
    <property type="entry name" value="proC"/>
    <property type="match status" value="1"/>
</dbReference>
<evidence type="ECO:0000256" key="5">
    <source>
        <dbReference type="HAMAP-Rule" id="MF_01925"/>
    </source>
</evidence>
<gene>
    <name evidence="5 10" type="primary">proC</name>
    <name evidence="10" type="ORF">O0R46_00865</name>
</gene>
<dbReference type="GO" id="GO:0004735">
    <property type="term" value="F:pyrroline-5-carboxylate reductase activity"/>
    <property type="evidence" value="ECO:0007669"/>
    <property type="project" value="UniProtKB-EC"/>
</dbReference>
<proteinExistence type="inferred from homology"/>
<dbReference type="InterPro" id="IPR053790">
    <property type="entry name" value="P5CR-like_CS"/>
</dbReference>
<evidence type="ECO:0000313" key="11">
    <source>
        <dbReference type="Proteomes" id="UP001164187"/>
    </source>
</evidence>
<keyword evidence="3 5" id="KW-0521">NADP</keyword>
<sequence length="269" mass="28657">MNRITFIGAGNMGSAMVGGLVKSNLVSAENITVANRGQDKLEKIKKEFGVGVTSSNRDAVKGADMVIFAVKPNMIKKVLEEVCGLIKDTAIIVSVAAGITIEEIEEYLGYDKKIARVMPNTPALVGEAMSAIAVNNKVNEDDLEKIYKVFNSFGKAEIIEENLMDAVVGLSGSGPAYIFMFMEAMADAAVLSGLQRDKAYKMVGQTVLGAAKMMLDSGKHPGQLKDMVCSPGGTTIAAVEVLEENGLRNAVIKGQLACVEKSKQMSKDK</sequence>
<keyword evidence="11" id="KW-1185">Reference proteome</keyword>
<keyword evidence="5" id="KW-0963">Cytoplasm</keyword>
<comment type="function">
    <text evidence="5">Catalyzes the reduction of 1-pyrroline-5-carboxylate (PCA) to L-proline.</text>
</comment>
<dbReference type="PANTHER" id="PTHR11645">
    <property type="entry name" value="PYRROLINE-5-CARBOXYLATE REDUCTASE"/>
    <property type="match status" value="1"/>
</dbReference>
<keyword evidence="2 5" id="KW-0641">Proline biosynthesis</keyword>
<dbReference type="InterPro" id="IPR000304">
    <property type="entry name" value="Pyrroline-COOH_reductase"/>
</dbReference>